<dbReference type="Proteomes" id="UP000325081">
    <property type="component" value="Unassembled WGS sequence"/>
</dbReference>
<name>A0A5A7RCR0_STRAF</name>
<evidence type="ECO:0000313" key="1">
    <source>
        <dbReference type="EMBL" id="GER54377.1"/>
    </source>
</evidence>
<accession>A0A5A7RCR0</accession>
<dbReference type="EMBL" id="BKCP01011070">
    <property type="protein sequence ID" value="GER54377.1"/>
    <property type="molecule type" value="Genomic_DNA"/>
</dbReference>
<evidence type="ECO:0000313" key="2">
    <source>
        <dbReference type="Proteomes" id="UP000325081"/>
    </source>
</evidence>
<dbReference type="AlphaFoldDB" id="A0A5A7RCR0"/>
<proteinExistence type="predicted"/>
<protein>
    <submittedName>
        <fullName evidence="1">HIT zinc finger</fullName>
    </submittedName>
</protein>
<organism evidence="1 2">
    <name type="scientific">Striga asiatica</name>
    <name type="common">Asiatic witchweed</name>
    <name type="synonym">Buchnera asiatica</name>
    <dbReference type="NCBI Taxonomy" id="4170"/>
    <lineage>
        <taxon>Eukaryota</taxon>
        <taxon>Viridiplantae</taxon>
        <taxon>Streptophyta</taxon>
        <taxon>Embryophyta</taxon>
        <taxon>Tracheophyta</taxon>
        <taxon>Spermatophyta</taxon>
        <taxon>Magnoliopsida</taxon>
        <taxon>eudicotyledons</taxon>
        <taxon>Gunneridae</taxon>
        <taxon>Pentapetalae</taxon>
        <taxon>asterids</taxon>
        <taxon>lamiids</taxon>
        <taxon>Lamiales</taxon>
        <taxon>Orobanchaceae</taxon>
        <taxon>Buchnereae</taxon>
        <taxon>Striga</taxon>
    </lineage>
</organism>
<comment type="caution">
    <text evidence="1">The sequence shown here is derived from an EMBL/GenBank/DDBJ whole genome shotgun (WGS) entry which is preliminary data.</text>
</comment>
<sequence>MHPKHSGLRPSGGPGVCFVSSGKDDNWPVKCCPKPRNVGVPKQGSSLSRNREVVRVALAHLNRALRYISGPVGPSASKLPTRARAKVTKLRGRTTGQQDLVLRSLLVKFEPSDLYTLTRVCFDLTTQIEV</sequence>
<gene>
    <name evidence="1" type="ORF">STAS_31962</name>
</gene>
<keyword evidence="2" id="KW-1185">Reference proteome</keyword>
<reference evidence="2" key="1">
    <citation type="journal article" date="2019" name="Curr. Biol.">
        <title>Genome Sequence of Striga asiatica Provides Insight into the Evolution of Plant Parasitism.</title>
        <authorList>
            <person name="Yoshida S."/>
            <person name="Kim S."/>
            <person name="Wafula E.K."/>
            <person name="Tanskanen J."/>
            <person name="Kim Y.M."/>
            <person name="Honaas L."/>
            <person name="Yang Z."/>
            <person name="Spallek T."/>
            <person name="Conn C.E."/>
            <person name="Ichihashi Y."/>
            <person name="Cheong K."/>
            <person name="Cui S."/>
            <person name="Der J.P."/>
            <person name="Gundlach H."/>
            <person name="Jiao Y."/>
            <person name="Hori C."/>
            <person name="Ishida J.K."/>
            <person name="Kasahara H."/>
            <person name="Kiba T."/>
            <person name="Kim M.S."/>
            <person name="Koo N."/>
            <person name="Laohavisit A."/>
            <person name="Lee Y.H."/>
            <person name="Lumba S."/>
            <person name="McCourt P."/>
            <person name="Mortimer J.C."/>
            <person name="Mutuku J.M."/>
            <person name="Nomura T."/>
            <person name="Sasaki-Sekimoto Y."/>
            <person name="Seto Y."/>
            <person name="Wang Y."/>
            <person name="Wakatake T."/>
            <person name="Sakakibara H."/>
            <person name="Demura T."/>
            <person name="Yamaguchi S."/>
            <person name="Yoneyama K."/>
            <person name="Manabe R.I."/>
            <person name="Nelson D.C."/>
            <person name="Schulman A.H."/>
            <person name="Timko M.P."/>
            <person name="dePamphilis C.W."/>
            <person name="Choi D."/>
            <person name="Shirasu K."/>
        </authorList>
    </citation>
    <scope>NUCLEOTIDE SEQUENCE [LARGE SCALE GENOMIC DNA]</scope>
    <source>
        <strain evidence="2">cv. UVA1</strain>
    </source>
</reference>